<name>A0A9D5KAP2_UNCW3</name>
<dbReference type="InterPro" id="IPR027381">
    <property type="entry name" value="LytR/CpsA/Psr_C"/>
</dbReference>
<dbReference type="Proteomes" id="UP000630660">
    <property type="component" value="Unassembled WGS sequence"/>
</dbReference>
<reference evidence="2" key="1">
    <citation type="submission" date="2019-11" db="EMBL/GenBank/DDBJ databases">
        <title>Microbial mats filling the niche in hypersaline microbial mats.</title>
        <authorList>
            <person name="Wong H.L."/>
            <person name="Macleod F.I."/>
            <person name="White R.A. III"/>
            <person name="Burns B.P."/>
        </authorList>
    </citation>
    <scope>NUCLEOTIDE SEQUENCE</scope>
    <source>
        <strain evidence="2">Bin_327</strain>
    </source>
</reference>
<sequence>MGAAVSVAYYLLTRDKNPMAQPEEVIRVDIYNGTDVSGLARRTQTFLREKGYDVLRIGTANDHFKHTIVVERLNPSKANASMLARTLGLNRKYVTFSEDSSLAVAVTLFLGDDYEDYLPDSLGVIP</sequence>
<evidence type="ECO:0000313" key="2">
    <source>
        <dbReference type="EMBL" id="MBD3365628.1"/>
    </source>
</evidence>
<feature type="domain" description="LytR/CpsA/Psr regulator C-terminal" evidence="1">
    <location>
        <begin position="26"/>
        <end position="114"/>
    </location>
</feature>
<organism evidence="2 3">
    <name type="scientific">candidate division WOR-3 bacterium</name>
    <dbReference type="NCBI Taxonomy" id="2052148"/>
    <lineage>
        <taxon>Bacteria</taxon>
        <taxon>Bacteria division WOR-3</taxon>
    </lineage>
</organism>
<gene>
    <name evidence="2" type="ORF">GF359_10485</name>
</gene>
<protein>
    <recommendedName>
        <fullName evidence="1">LytR/CpsA/Psr regulator C-terminal domain-containing protein</fullName>
    </recommendedName>
</protein>
<dbReference type="Pfam" id="PF13399">
    <property type="entry name" value="LytR_C"/>
    <property type="match status" value="1"/>
</dbReference>
<dbReference type="Gene3D" id="3.30.70.2390">
    <property type="match status" value="1"/>
</dbReference>
<evidence type="ECO:0000259" key="1">
    <source>
        <dbReference type="Pfam" id="PF13399"/>
    </source>
</evidence>
<dbReference type="EMBL" id="WJKJ01000345">
    <property type="protein sequence ID" value="MBD3365628.1"/>
    <property type="molecule type" value="Genomic_DNA"/>
</dbReference>
<dbReference type="AlphaFoldDB" id="A0A9D5KAP2"/>
<proteinExistence type="predicted"/>
<evidence type="ECO:0000313" key="3">
    <source>
        <dbReference type="Proteomes" id="UP000630660"/>
    </source>
</evidence>
<accession>A0A9D5KAP2</accession>
<comment type="caution">
    <text evidence="2">The sequence shown here is derived from an EMBL/GenBank/DDBJ whole genome shotgun (WGS) entry which is preliminary data.</text>
</comment>